<evidence type="ECO:0000313" key="3">
    <source>
        <dbReference type="Proteomes" id="UP001497444"/>
    </source>
</evidence>
<dbReference type="Proteomes" id="UP001497444">
    <property type="component" value="Unassembled WGS sequence"/>
</dbReference>
<protein>
    <submittedName>
        <fullName evidence="2">Uncharacterized protein</fullName>
    </submittedName>
</protein>
<name>A0ABP0V6T1_9BRYO</name>
<evidence type="ECO:0000313" key="2">
    <source>
        <dbReference type="EMBL" id="CAK9249628.1"/>
    </source>
</evidence>
<accession>A0ABP0V6T1</accession>
<organism evidence="2 3">
    <name type="scientific">Sphagnum jensenii</name>
    <dbReference type="NCBI Taxonomy" id="128206"/>
    <lineage>
        <taxon>Eukaryota</taxon>
        <taxon>Viridiplantae</taxon>
        <taxon>Streptophyta</taxon>
        <taxon>Embryophyta</taxon>
        <taxon>Bryophyta</taxon>
        <taxon>Sphagnophytina</taxon>
        <taxon>Sphagnopsida</taxon>
        <taxon>Sphagnales</taxon>
        <taxon>Sphagnaceae</taxon>
        <taxon>Sphagnum</taxon>
    </lineage>
</organism>
<reference evidence="2" key="1">
    <citation type="submission" date="2024-02" db="EMBL/GenBank/DDBJ databases">
        <authorList>
            <consortium name="ELIXIR-Norway"/>
            <consortium name="Elixir Norway"/>
        </authorList>
    </citation>
    <scope>NUCLEOTIDE SEQUENCE</scope>
</reference>
<feature type="compositionally biased region" description="Basic and acidic residues" evidence="1">
    <location>
        <begin position="71"/>
        <end position="87"/>
    </location>
</feature>
<gene>
    <name evidence="2" type="ORF">CSSPJE1EN1_LOCUS25006</name>
</gene>
<evidence type="ECO:0000256" key="1">
    <source>
        <dbReference type="SAM" id="MobiDB-lite"/>
    </source>
</evidence>
<comment type="caution">
    <text evidence="2">The sequence shown here is derived from an EMBL/GenBank/DDBJ whole genome shotgun (WGS) entry which is preliminary data.</text>
</comment>
<dbReference type="EMBL" id="CAXAQS010000015">
    <property type="protein sequence ID" value="CAK9249628.1"/>
    <property type="molecule type" value="Genomic_DNA"/>
</dbReference>
<sequence length="230" mass="25846">MFFSQGTSRNPTAKSCYNFPPKKKESIKLWNKHQDLMIHTRRHHHQAMERNTNQIAYNLSLESHVLVQKKPTQESGDKSFEHKRSDGGEGSGAVRGGNPSLVTAITSLLRKCLWNEADADGSRGKISRSWLRESSRGMQNKQLVQRDRATARWGRGERSCKAHNFPSRNTTLVNSSANGKALTSLGAPRIAMSAFHSARRYGVSRLLSIMAGKLLHRTKRREKREGPSLA</sequence>
<proteinExistence type="predicted"/>
<feature type="region of interest" description="Disordered" evidence="1">
    <location>
        <begin position="69"/>
        <end position="99"/>
    </location>
</feature>
<keyword evidence="3" id="KW-1185">Reference proteome</keyword>